<comment type="similarity">
    <text evidence="2">Belongs to the SLC34A transporter family.</text>
</comment>
<feature type="transmembrane region" description="Helical" evidence="20">
    <location>
        <begin position="126"/>
        <end position="150"/>
    </location>
</feature>
<dbReference type="GO" id="GO:0030643">
    <property type="term" value="P:intracellular phosphate ion homeostasis"/>
    <property type="evidence" value="ECO:0007669"/>
    <property type="project" value="TreeGrafter"/>
</dbReference>
<evidence type="ECO:0000256" key="13">
    <source>
        <dbReference type="ARBA" id="ARBA00023201"/>
    </source>
</evidence>
<keyword evidence="5" id="KW-1003">Cell membrane</keyword>
<keyword evidence="9" id="KW-0406">Ion transport</keyword>
<gene>
    <name evidence="22 23" type="primary">slc34a2b</name>
</gene>
<keyword evidence="8 20" id="KW-1133">Transmembrane helix</keyword>
<protein>
    <recommendedName>
        <fullName evidence="3">Sodium-dependent phosphate transport protein 2B</fullName>
    </recommendedName>
    <alternativeName>
        <fullName evidence="16">Na(+)-dependent phosphate cotransporter 2B</fullName>
    </alternativeName>
    <alternativeName>
        <fullName evidence="14">Sodium/phosphate cotransporter 2B</fullName>
    </alternativeName>
    <alternativeName>
        <fullName evidence="15">Solute carrier family 34 member 2</fullName>
    </alternativeName>
</protein>
<organism evidence="21 22">
    <name type="scientific">Clupea harengus</name>
    <name type="common">Atlantic herring</name>
    <dbReference type="NCBI Taxonomy" id="7950"/>
    <lineage>
        <taxon>Eukaryota</taxon>
        <taxon>Metazoa</taxon>
        <taxon>Chordata</taxon>
        <taxon>Craniata</taxon>
        <taxon>Vertebrata</taxon>
        <taxon>Euteleostomi</taxon>
        <taxon>Actinopterygii</taxon>
        <taxon>Neopterygii</taxon>
        <taxon>Teleostei</taxon>
        <taxon>Clupei</taxon>
        <taxon>Clupeiformes</taxon>
        <taxon>Clupeoidei</taxon>
        <taxon>Clupeidae</taxon>
        <taxon>Clupea</taxon>
    </lineage>
</organism>
<comment type="function">
    <text evidence="18">Involved in actively transporting phosphate into cells via Na(+) cotransport.</text>
</comment>
<evidence type="ECO:0000256" key="14">
    <source>
        <dbReference type="ARBA" id="ARBA00029612"/>
    </source>
</evidence>
<keyword evidence="13" id="KW-0915">Sodium</keyword>
<evidence type="ECO:0000313" key="22">
    <source>
        <dbReference type="RefSeq" id="XP_012676233.2"/>
    </source>
</evidence>
<dbReference type="PANTHER" id="PTHR10010:SF23">
    <property type="entry name" value="SODIUM-DEPENDENT PHOSPHATE TRANSPORT PROTEIN 2B"/>
    <property type="match status" value="1"/>
</dbReference>
<dbReference type="OrthoDB" id="76259at2759"/>
<evidence type="ECO:0000256" key="8">
    <source>
        <dbReference type="ARBA" id="ARBA00022989"/>
    </source>
</evidence>
<evidence type="ECO:0000256" key="5">
    <source>
        <dbReference type="ARBA" id="ARBA00022475"/>
    </source>
</evidence>
<accession>A0A6P3VMZ4</accession>
<feature type="transmembrane region" description="Helical" evidence="20">
    <location>
        <begin position="417"/>
        <end position="433"/>
    </location>
</feature>
<evidence type="ECO:0000256" key="2">
    <source>
        <dbReference type="ARBA" id="ARBA00005808"/>
    </source>
</evidence>
<evidence type="ECO:0000256" key="1">
    <source>
        <dbReference type="ARBA" id="ARBA00004424"/>
    </source>
</evidence>
<evidence type="ECO:0000256" key="10">
    <source>
        <dbReference type="ARBA" id="ARBA00023136"/>
    </source>
</evidence>
<evidence type="ECO:0000256" key="15">
    <source>
        <dbReference type="ARBA" id="ARBA00029768"/>
    </source>
</evidence>
<dbReference type="GO" id="GO:0044341">
    <property type="term" value="P:sodium-dependent phosphate transport"/>
    <property type="evidence" value="ECO:0007669"/>
    <property type="project" value="InterPro"/>
</dbReference>
<feature type="transmembrane region" description="Helical" evidence="20">
    <location>
        <begin position="536"/>
        <end position="557"/>
    </location>
</feature>
<keyword evidence="10 20" id="KW-0472">Membrane</keyword>
<dbReference type="GO" id="GO:0005903">
    <property type="term" value="C:brush border"/>
    <property type="evidence" value="ECO:0007669"/>
    <property type="project" value="TreeGrafter"/>
</dbReference>
<keyword evidence="21" id="KW-1185">Reference proteome</keyword>
<name>A0A6P3VMZ4_CLUHA</name>
<evidence type="ECO:0000256" key="19">
    <source>
        <dbReference type="SAM" id="MobiDB-lite"/>
    </source>
</evidence>
<evidence type="ECO:0000256" key="20">
    <source>
        <dbReference type="SAM" id="Phobius"/>
    </source>
</evidence>
<keyword evidence="7" id="KW-0769">Symport</keyword>
<dbReference type="InterPro" id="IPR003841">
    <property type="entry name" value="Na/Pi_transpt"/>
</dbReference>
<feature type="transmembrane region" description="Helical" evidence="20">
    <location>
        <begin position="469"/>
        <end position="487"/>
    </location>
</feature>
<dbReference type="AlphaFoldDB" id="A0A6P3VMZ4"/>
<feature type="transmembrane region" description="Helical" evidence="20">
    <location>
        <begin position="204"/>
        <end position="224"/>
    </location>
</feature>
<evidence type="ECO:0000256" key="7">
    <source>
        <dbReference type="ARBA" id="ARBA00022847"/>
    </source>
</evidence>
<dbReference type="Proteomes" id="UP000515152">
    <property type="component" value="Chromosome 10"/>
</dbReference>
<evidence type="ECO:0000256" key="18">
    <source>
        <dbReference type="ARBA" id="ARBA00034091"/>
    </source>
</evidence>
<dbReference type="NCBIfam" id="NF037997">
    <property type="entry name" value="Na_Pi_symport"/>
    <property type="match status" value="1"/>
</dbReference>
<keyword evidence="6 20" id="KW-0812">Transmembrane</keyword>
<comment type="catalytic activity">
    <reaction evidence="17">
        <text>3 Na(+)(out) + phosphate(out) = 3 Na(+)(in) + phosphate(in)</text>
        <dbReference type="Rhea" id="RHEA:71255"/>
        <dbReference type="ChEBI" id="CHEBI:29101"/>
        <dbReference type="ChEBI" id="CHEBI:43474"/>
    </reaction>
    <physiologicalReaction direction="left-to-right" evidence="17">
        <dbReference type="Rhea" id="RHEA:71256"/>
    </physiologicalReaction>
</comment>
<evidence type="ECO:0000256" key="12">
    <source>
        <dbReference type="ARBA" id="ARBA00023180"/>
    </source>
</evidence>
<evidence type="ECO:0000313" key="23">
    <source>
        <dbReference type="RefSeq" id="XP_042564769.1"/>
    </source>
</evidence>
<reference evidence="22 23" key="1">
    <citation type="submission" date="2025-04" db="UniProtKB">
        <authorList>
            <consortium name="RefSeq"/>
        </authorList>
    </citation>
    <scope>IDENTIFICATION</scope>
</reference>
<evidence type="ECO:0000313" key="21">
    <source>
        <dbReference type="Proteomes" id="UP000515152"/>
    </source>
</evidence>
<dbReference type="GO" id="GO:0016324">
    <property type="term" value="C:apical plasma membrane"/>
    <property type="evidence" value="ECO:0007669"/>
    <property type="project" value="UniProtKB-SubCell"/>
</dbReference>
<evidence type="ECO:0000256" key="16">
    <source>
        <dbReference type="ARBA" id="ARBA00031843"/>
    </source>
</evidence>
<dbReference type="RefSeq" id="XP_042564769.1">
    <property type="nucleotide sequence ID" value="XM_042708835.1"/>
</dbReference>
<dbReference type="GeneID" id="105894293"/>
<dbReference type="CTD" id="359838"/>
<feature type="transmembrane region" description="Helical" evidence="20">
    <location>
        <begin position="507"/>
        <end position="529"/>
    </location>
</feature>
<feature type="transmembrane region" description="Helical" evidence="20">
    <location>
        <begin position="344"/>
        <end position="369"/>
    </location>
</feature>
<dbReference type="KEGG" id="char:105894293"/>
<evidence type="ECO:0000256" key="6">
    <source>
        <dbReference type="ARBA" id="ARBA00022692"/>
    </source>
</evidence>
<comment type="subcellular location">
    <subcellularLocation>
        <location evidence="1">Apical cell membrane</location>
        <topology evidence="1">Multi-pass membrane protein</topology>
    </subcellularLocation>
</comment>
<keyword evidence="4" id="KW-0813">Transport</keyword>
<evidence type="ECO:0000256" key="11">
    <source>
        <dbReference type="ARBA" id="ARBA00023157"/>
    </source>
</evidence>
<feature type="transmembrane region" description="Helical" evidence="20">
    <location>
        <begin position="162"/>
        <end position="184"/>
    </location>
</feature>
<dbReference type="NCBIfam" id="TIGR01013">
    <property type="entry name" value="2a58"/>
    <property type="match status" value="1"/>
</dbReference>
<keyword evidence="12" id="KW-0325">Glycoprotein</keyword>
<dbReference type="RefSeq" id="XP_012676233.2">
    <property type="nucleotide sequence ID" value="XM_012820779.3"/>
</dbReference>
<keyword evidence="11" id="KW-1015">Disulfide bond</keyword>
<dbReference type="PANTHER" id="PTHR10010">
    <property type="entry name" value="SOLUTE CARRIER FAMILY 34 SODIUM PHOSPHATE , MEMBER 2-RELATED"/>
    <property type="match status" value="1"/>
</dbReference>
<evidence type="ECO:0000256" key="17">
    <source>
        <dbReference type="ARBA" id="ARBA00034042"/>
    </source>
</evidence>
<evidence type="ECO:0000256" key="3">
    <source>
        <dbReference type="ARBA" id="ARBA00020024"/>
    </source>
</evidence>
<keyword evidence="13" id="KW-0739">Sodium transport</keyword>
<feature type="transmembrane region" description="Helical" evidence="20">
    <location>
        <begin position="439"/>
        <end position="457"/>
    </location>
</feature>
<evidence type="ECO:0000256" key="9">
    <source>
        <dbReference type="ARBA" id="ARBA00023065"/>
    </source>
</evidence>
<dbReference type="GO" id="GO:0005436">
    <property type="term" value="F:sodium:phosphate symporter activity"/>
    <property type="evidence" value="ECO:0007669"/>
    <property type="project" value="InterPro"/>
</dbReference>
<feature type="transmembrane region" description="Helical" evidence="20">
    <location>
        <begin position="389"/>
        <end position="410"/>
    </location>
</feature>
<feature type="region of interest" description="Disordered" evidence="19">
    <location>
        <begin position="1"/>
        <end position="28"/>
    </location>
</feature>
<dbReference type="GO" id="GO:0031982">
    <property type="term" value="C:vesicle"/>
    <property type="evidence" value="ECO:0007669"/>
    <property type="project" value="TreeGrafter"/>
</dbReference>
<dbReference type="Pfam" id="PF02690">
    <property type="entry name" value="Na_Pi_cotrans"/>
    <property type="match status" value="2"/>
</dbReference>
<proteinExistence type="inferred from homology"/>
<evidence type="ECO:0000256" key="4">
    <source>
        <dbReference type="ARBA" id="ARBA00022448"/>
    </source>
</evidence>
<feature type="transmembrane region" description="Helical" evidence="20">
    <location>
        <begin position="73"/>
        <end position="94"/>
    </location>
</feature>
<sequence>MAPRPELGNGTSDGHLDHDGSGTQSKDGVVLPAYSTAALVDDVQQESGDDPWDLPALQDTGMKWSDLDTKGKVMRVLTAIVKFCLLLGFLYMFVCSLDVLSSAFQLVGGKAAGDIFQDNVVLSNPVAGLVIGVLVTVLVQSSSTSSSIVVSMVSSGLLEVRSAVPIIMGANIGTSVTNTIVAMMQAGDRNEFRRAFGGATVHDFFNWLSVLVLLPLEVATGVLYKLTELIIDSFNIQTGQDAPDILKVITEPLTKNIIELDKSVISGIATGDPAARNKSLVKIWCKTETLISLQNVTVPGPENCTAGALCWGDGNQTWTQSNVSEKINLERCKHIFASANLPDLAVGLILLALSLLILCTCLILIVKLLNSMLKGQVAVVIKKVLNTDFPFPFGWVTGYIAILVGAGMTFIVQSSSVFTSAITPLVGIGVISIERAYPLTLGSNLGTTTTAILAALASPGDTLANALQISLCHFFFNIFGILLWYPIPFTRVPIRLAKALGNYTAEYRWFAAVYLVLCFFLIPVTVLGLSIAGWQVLVGVGVPIVALIICVVIINAMQSRCPQYLPGALRTWDFLPLPLHSLAPWDRVVTSAMAFCGARCCCKCCRKGEGEDEEKCSQRDRKSLEMYDNPALSNDEEPTQTHF</sequence>